<proteinExistence type="predicted"/>
<dbReference type="RefSeq" id="WP_020515983.1">
    <property type="nucleotide sequence ID" value="NZ_JBIAZU010000002.1"/>
</dbReference>
<keyword evidence="2" id="KW-1185">Reference proteome</keyword>
<name>A0ABW6WBJ6_9ACTN</name>
<evidence type="ECO:0000313" key="1">
    <source>
        <dbReference type="EMBL" id="MFF5289531.1"/>
    </source>
</evidence>
<dbReference type="EMBL" id="JBIAZU010000002">
    <property type="protein sequence ID" value="MFF5289531.1"/>
    <property type="molecule type" value="Genomic_DNA"/>
</dbReference>
<sequence length="162" mass="16564">MRDHIRTGTDNRLGTDVGERRRGRFLGVRSVLPPAAVAVVALAAPATAAQASAAQASAGNARPSAAAAAQAIGPDGIPVAELAATCHYRVNHSGGIRIYRQPAVGASWGSFANGATFYSTCANGGGQVYTDCPGPLLSFQWKTVGVSGGHTGYVKTKCLVRI</sequence>
<gene>
    <name evidence="1" type="ORF">ACFY35_08840</name>
</gene>
<accession>A0ABW6WBJ6</accession>
<protein>
    <submittedName>
        <fullName evidence="1">Uncharacterized protein</fullName>
    </submittedName>
</protein>
<reference evidence="1 2" key="1">
    <citation type="submission" date="2024-10" db="EMBL/GenBank/DDBJ databases">
        <title>The Natural Products Discovery Center: Release of the First 8490 Sequenced Strains for Exploring Actinobacteria Biosynthetic Diversity.</title>
        <authorList>
            <person name="Kalkreuter E."/>
            <person name="Kautsar S.A."/>
            <person name="Yang D."/>
            <person name="Bader C.D."/>
            <person name="Teijaro C.N."/>
            <person name="Fluegel L."/>
            <person name="Davis C.M."/>
            <person name="Simpson J.R."/>
            <person name="Lauterbach L."/>
            <person name="Steele A.D."/>
            <person name="Gui C."/>
            <person name="Meng S."/>
            <person name="Li G."/>
            <person name="Viehrig K."/>
            <person name="Ye F."/>
            <person name="Su P."/>
            <person name="Kiefer A.F."/>
            <person name="Nichols A."/>
            <person name="Cepeda A.J."/>
            <person name="Yan W."/>
            <person name="Fan B."/>
            <person name="Jiang Y."/>
            <person name="Adhikari A."/>
            <person name="Zheng C.-J."/>
            <person name="Schuster L."/>
            <person name="Cowan T.M."/>
            <person name="Smanski M.J."/>
            <person name="Chevrette M.G."/>
            <person name="De Carvalho L.P.S."/>
            <person name="Shen B."/>
        </authorList>
    </citation>
    <scope>NUCLEOTIDE SEQUENCE [LARGE SCALE GENOMIC DNA]</scope>
    <source>
        <strain evidence="1 2">NPDC000087</strain>
    </source>
</reference>
<dbReference type="Proteomes" id="UP001602245">
    <property type="component" value="Unassembled WGS sequence"/>
</dbReference>
<comment type="caution">
    <text evidence="1">The sequence shown here is derived from an EMBL/GenBank/DDBJ whole genome shotgun (WGS) entry which is preliminary data.</text>
</comment>
<organism evidence="1 2">
    <name type="scientific">Paractinoplanes globisporus</name>
    <dbReference type="NCBI Taxonomy" id="113565"/>
    <lineage>
        <taxon>Bacteria</taxon>
        <taxon>Bacillati</taxon>
        <taxon>Actinomycetota</taxon>
        <taxon>Actinomycetes</taxon>
        <taxon>Micromonosporales</taxon>
        <taxon>Micromonosporaceae</taxon>
        <taxon>Paractinoplanes</taxon>
    </lineage>
</organism>
<evidence type="ECO:0000313" key="2">
    <source>
        <dbReference type="Proteomes" id="UP001602245"/>
    </source>
</evidence>